<dbReference type="GO" id="GO:0030422">
    <property type="term" value="P:siRNA processing"/>
    <property type="evidence" value="ECO:0007669"/>
    <property type="project" value="TreeGrafter"/>
</dbReference>
<evidence type="ECO:0000313" key="4">
    <source>
        <dbReference type="EMBL" id="KAF2241866.1"/>
    </source>
</evidence>
<proteinExistence type="inferred from homology"/>
<feature type="compositionally biased region" description="Polar residues" evidence="2">
    <location>
        <begin position="1323"/>
        <end position="1338"/>
    </location>
</feature>
<dbReference type="GeneID" id="54579566"/>
<protein>
    <recommendedName>
        <fullName evidence="1">RNA-dependent RNA polymerase</fullName>
        <ecNumber evidence="1">2.7.7.48</ecNumber>
    </recommendedName>
</protein>
<accession>A0A6A6HUS9</accession>
<feature type="domain" description="RDRP core" evidence="3">
    <location>
        <begin position="482"/>
        <end position="1060"/>
    </location>
</feature>
<dbReference type="GO" id="GO:0003968">
    <property type="term" value="F:RNA-directed RNA polymerase activity"/>
    <property type="evidence" value="ECO:0007669"/>
    <property type="project" value="UniProtKB-KW"/>
</dbReference>
<feature type="compositionally biased region" description="Polar residues" evidence="2">
    <location>
        <begin position="30"/>
        <end position="45"/>
    </location>
</feature>
<dbReference type="InterPro" id="IPR057596">
    <property type="entry name" value="RDRP_core"/>
</dbReference>
<evidence type="ECO:0000313" key="5">
    <source>
        <dbReference type="Proteomes" id="UP000800094"/>
    </source>
</evidence>
<keyword evidence="1" id="KW-0808">Transferase</keyword>
<comment type="similarity">
    <text evidence="1">Belongs to the RdRP family.</text>
</comment>
<dbReference type="OrthoDB" id="6513042at2759"/>
<feature type="compositionally biased region" description="Basic and acidic residues" evidence="2">
    <location>
        <begin position="1308"/>
        <end position="1320"/>
    </location>
</feature>
<dbReference type="RefSeq" id="XP_033676870.1">
    <property type="nucleotide sequence ID" value="XM_033826236.1"/>
</dbReference>
<organism evidence="4 5">
    <name type="scientific">Trematosphaeria pertusa</name>
    <dbReference type="NCBI Taxonomy" id="390896"/>
    <lineage>
        <taxon>Eukaryota</taxon>
        <taxon>Fungi</taxon>
        <taxon>Dikarya</taxon>
        <taxon>Ascomycota</taxon>
        <taxon>Pezizomycotina</taxon>
        <taxon>Dothideomycetes</taxon>
        <taxon>Pleosporomycetidae</taxon>
        <taxon>Pleosporales</taxon>
        <taxon>Massarineae</taxon>
        <taxon>Trematosphaeriaceae</taxon>
        <taxon>Trematosphaeria</taxon>
    </lineage>
</organism>
<dbReference type="Proteomes" id="UP000800094">
    <property type="component" value="Unassembled WGS sequence"/>
</dbReference>
<feature type="region of interest" description="Disordered" evidence="2">
    <location>
        <begin position="1"/>
        <end position="45"/>
    </location>
</feature>
<dbReference type="EMBL" id="ML987210">
    <property type="protein sequence ID" value="KAF2241866.1"/>
    <property type="molecule type" value="Genomic_DNA"/>
</dbReference>
<keyword evidence="1" id="KW-0694">RNA-binding</keyword>
<feature type="region of interest" description="Disordered" evidence="2">
    <location>
        <begin position="1355"/>
        <end position="1414"/>
    </location>
</feature>
<keyword evidence="1" id="KW-0696">RNA-directed RNA polymerase</keyword>
<gene>
    <name evidence="4" type="ORF">BU26DRAFT_495943</name>
</gene>
<feature type="compositionally biased region" description="Polar residues" evidence="2">
    <location>
        <begin position="1"/>
        <end position="19"/>
    </location>
</feature>
<dbReference type="InterPro" id="IPR007855">
    <property type="entry name" value="RDRP"/>
</dbReference>
<dbReference type="Pfam" id="PF05183">
    <property type="entry name" value="RdRP"/>
    <property type="match status" value="1"/>
</dbReference>
<dbReference type="CDD" id="cd00590">
    <property type="entry name" value="RRM_SF"/>
    <property type="match status" value="1"/>
</dbReference>
<comment type="catalytic activity">
    <reaction evidence="1">
        <text>RNA(n) + a ribonucleoside 5'-triphosphate = RNA(n+1) + diphosphate</text>
        <dbReference type="Rhea" id="RHEA:21248"/>
        <dbReference type="Rhea" id="RHEA-COMP:14527"/>
        <dbReference type="Rhea" id="RHEA-COMP:17342"/>
        <dbReference type="ChEBI" id="CHEBI:33019"/>
        <dbReference type="ChEBI" id="CHEBI:61557"/>
        <dbReference type="ChEBI" id="CHEBI:140395"/>
        <dbReference type="EC" id="2.7.7.48"/>
    </reaction>
</comment>
<name>A0A6A6HUS9_9PLEO</name>
<dbReference type="PANTHER" id="PTHR23079">
    <property type="entry name" value="RNA-DEPENDENT RNA POLYMERASE"/>
    <property type="match status" value="1"/>
</dbReference>
<feature type="region of interest" description="Disordered" evidence="2">
    <location>
        <begin position="1280"/>
        <end position="1338"/>
    </location>
</feature>
<dbReference type="SUPFAM" id="SSF54928">
    <property type="entry name" value="RNA-binding domain, RBD"/>
    <property type="match status" value="1"/>
</dbReference>
<dbReference type="GO" id="GO:0031380">
    <property type="term" value="C:nuclear RNA-directed RNA polymerase complex"/>
    <property type="evidence" value="ECO:0007669"/>
    <property type="project" value="TreeGrafter"/>
</dbReference>
<dbReference type="PANTHER" id="PTHR23079:SF55">
    <property type="entry name" value="RNA-DIRECTED RNA POLYMERASE"/>
    <property type="match status" value="1"/>
</dbReference>
<evidence type="ECO:0000256" key="1">
    <source>
        <dbReference type="RuleBase" id="RU363098"/>
    </source>
</evidence>
<keyword evidence="5" id="KW-1185">Reference proteome</keyword>
<sequence>MRTPSFQRFSTPPKYSTPSAYGPKAPFQVPPNSQASFGRTFNRQNTPDHGIFRNGGQNWAYMQEGKVRVTGIPRDFWTGDLYRALSPYGTIVRIEMESESSSRAWVTFQPPPHNDIHNQSIFVGSARVRADEAVPRLFTVRSPVDPRKAYNEFNIFYANSIDFGVAVADNTMIVMQNVRAPKEVRMTLGLNRKELDFQFPLMIDGESRKLRFRLPISLLETIYRVTDEETGECALIIPFDSTPQFFMQVKAASISKTCRRKDRVWNDFRSWYRQTDVVDRETRKQLESAPVMNHKEGLIIDIGELNQIDRPLIAIGRWSTYHISFDPSTLKGQKYDEFSNALADHGIAIKSLQEYGLMKRTVSQLGSLLEEEISGTHPHLEPSLQESAFNELLMGQVNLSFPVRYQLEACLSNGFLKEHTITREFLERLASMDPAHAVYILEKVTDKEHVYFDPMAVFNIRIKADLTKEIPSYCVLTRAANVTPTMIHVATPVVETSNRIIRKHAADADRFIRVKFTDEKTEGKIHYQDDDRSDAVFGRIRRAMTNGIVVAGRYYEFLAFGNAQFREHGAYFYAPTTSQSANDIRRSMGDFSRIKTAAKLGARFGQCFSTTRAIRSINVKIEMIPDIVRNGFTFTDGVGKLSLFLAQMAAQELGLQNPFDDPPSLYQFRLGGCKGVLAVDPKLTGSVVQIRDSQYKFEAQYVGLEIIRASSLAVACFNRQLVIILSNLGIPDFMFIKKQQEMVNSLERATKEESVALQKLQRNIDFNQVTLTMAGMILDGFMKTKDPFMMSLLQLWRAYHIKFLKEKARIILEDGAFVLGCVDETATLKGHYDDPQSRPDATREEKLATLPEIFLQISEPTKKGRYKIIEGICVLARNPSLHPGDVRVVRAVDVPALHHMKNVVVLPQTGDRDIANMCSGGDLDGDDYIVLWDSDFLPQTVNEPPMDFTPEKPTELDRPITVEDITNFFVTYMKNDALGRIATAHLAQADYNEKGVRDEKCLELARLHSQAVDYPKSGIPAIMDRELRPRKWPHFQESNNRPEHQIYRSKKILGMLYDQVQLVDFKPQYQNAFDDRILNAFQLDEAILEAAANVKSGYDSAMRRLMAKHAIRTEFETWSVFVLSHNLESRDYTFAEEFGRTIGVLKSQFREACCRAAGANPSDFARMAPFVAAMYTVTAREMAAALKECGETRIVAGQIAPVRKMDPEHMPLMSFPWLFVNELGKIAVGSKVDRQPVVLQHVGHKHKNHTDVALATERGLGEIETAQGVTHYGELLKLDFGPATPGNAPEAQSIPEQAKPSTAASSVDNHKTQTIDERPPPEASSSHDSTSSQVATSYSWKQDAIPAATKEEIHECGSVTTRPPSSPDGSGSGHTEDGKDETNNTQPQQQHEVAVTIDFKRKKPSALDRLIRFT</sequence>
<dbReference type="InterPro" id="IPR035979">
    <property type="entry name" value="RBD_domain_sf"/>
</dbReference>
<dbReference type="EC" id="2.7.7.48" evidence="1"/>
<feature type="compositionally biased region" description="Basic and acidic residues" evidence="2">
    <location>
        <begin position="1405"/>
        <end position="1414"/>
    </location>
</feature>
<evidence type="ECO:0000259" key="3">
    <source>
        <dbReference type="Pfam" id="PF05183"/>
    </source>
</evidence>
<dbReference type="GO" id="GO:0003723">
    <property type="term" value="F:RNA binding"/>
    <property type="evidence" value="ECO:0007669"/>
    <property type="project" value="UniProtKB-KW"/>
</dbReference>
<evidence type="ECO:0000256" key="2">
    <source>
        <dbReference type="SAM" id="MobiDB-lite"/>
    </source>
</evidence>
<reference evidence="4" key="1">
    <citation type="journal article" date="2020" name="Stud. Mycol.">
        <title>101 Dothideomycetes genomes: a test case for predicting lifestyles and emergence of pathogens.</title>
        <authorList>
            <person name="Haridas S."/>
            <person name="Albert R."/>
            <person name="Binder M."/>
            <person name="Bloem J."/>
            <person name="Labutti K."/>
            <person name="Salamov A."/>
            <person name="Andreopoulos B."/>
            <person name="Baker S."/>
            <person name="Barry K."/>
            <person name="Bills G."/>
            <person name="Bluhm B."/>
            <person name="Cannon C."/>
            <person name="Castanera R."/>
            <person name="Culley D."/>
            <person name="Daum C."/>
            <person name="Ezra D."/>
            <person name="Gonzalez J."/>
            <person name="Henrissat B."/>
            <person name="Kuo A."/>
            <person name="Liang C."/>
            <person name="Lipzen A."/>
            <person name="Lutzoni F."/>
            <person name="Magnuson J."/>
            <person name="Mondo S."/>
            <person name="Nolan M."/>
            <person name="Ohm R."/>
            <person name="Pangilinan J."/>
            <person name="Park H.-J."/>
            <person name="Ramirez L."/>
            <person name="Alfaro M."/>
            <person name="Sun H."/>
            <person name="Tritt A."/>
            <person name="Yoshinaga Y."/>
            <person name="Zwiers L.-H."/>
            <person name="Turgeon B."/>
            <person name="Goodwin S."/>
            <person name="Spatafora J."/>
            <person name="Crous P."/>
            <person name="Grigoriev I."/>
        </authorList>
    </citation>
    <scope>NUCLEOTIDE SEQUENCE</scope>
    <source>
        <strain evidence="4">CBS 122368</strain>
    </source>
</reference>
<keyword evidence="1" id="KW-0548">Nucleotidyltransferase</keyword>